<organism evidence="1 2">
    <name type="scientific">Rosa chinensis</name>
    <name type="common">China rose</name>
    <dbReference type="NCBI Taxonomy" id="74649"/>
    <lineage>
        <taxon>Eukaryota</taxon>
        <taxon>Viridiplantae</taxon>
        <taxon>Streptophyta</taxon>
        <taxon>Embryophyta</taxon>
        <taxon>Tracheophyta</taxon>
        <taxon>Spermatophyta</taxon>
        <taxon>Magnoliopsida</taxon>
        <taxon>eudicotyledons</taxon>
        <taxon>Gunneridae</taxon>
        <taxon>Pentapetalae</taxon>
        <taxon>rosids</taxon>
        <taxon>fabids</taxon>
        <taxon>Rosales</taxon>
        <taxon>Rosaceae</taxon>
        <taxon>Rosoideae</taxon>
        <taxon>Rosoideae incertae sedis</taxon>
        <taxon>Rosa</taxon>
    </lineage>
</organism>
<keyword evidence="2" id="KW-1185">Reference proteome</keyword>
<gene>
    <name evidence="1" type="ORF">RchiOBHm_Chr7g0234541</name>
</gene>
<dbReference type="Proteomes" id="UP000238479">
    <property type="component" value="Chromosome 7"/>
</dbReference>
<evidence type="ECO:0000313" key="1">
    <source>
        <dbReference type="EMBL" id="PRQ21017.1"/>
    </source>
</evidence>
<dbReference type="Gramene" id="PRQ21017">
    <property type="protein sequence ID" value="PRQ21017"/>
    <property type="gene ID" value="RchiOBHm_Chr7g0234541"/>
</dbReference>
<protein>
    <submittedName>
        <fullName evidence="1">Uncharacterized protein</fullName>
    </submittedName>
</protein>
<name>A0A2P6PGG6_ROSCH</name>
<dbReference type="AlphaFoldDB" id="A0A2P6PGG6"/>
<dbReference type="EMBL" id="PDCK01000045">
    <property type="protein sequence ID" value="PRQ21017.1"/>
    <property type="molecule type" value="Genomic_DNA"/>
</dbReference>
<proteinExistence type="predicted"/>
<accession>A0A2P6PGG6</accession>
<sequence length="77" mass="8850">MLLPNQVLLLPRSHSPHKRPKFSKNHKLVDVGCVANQGIEQKNVTSRKIKEVVVLEIPTNKLTLLKLKINSLEWFLQ</sequence>
<comment type="caution">
    <text evidence="1">The sequence shown here is derived from an EMBL/GenBank/DDBJ whole genome shotgun (WGS) entry which is preliminary data.</text>
</comment>
<reference evidence="1 2" key="1">
    <citation type="journal article" date="2018" name="Nat. Genet.">
        <title>The Rosa genome provides new insights in the design of modern roses.</title>
        <authorList>
            <person name="Bendahmane M."/>
        </authorList>
    </citation>
    <scope>NUCLEOTIDE SEQUENCE [LARGE SCALE GENOMIC DNA]</scope>
    <source>
        <strain evidence="2">cv. Old Blush</strain>
    </source>
</reference>
<evidence type="ECO:0000313" key="2">
    <source>
        <dbReference type="Proteomes" id="UP000238479"/>
    </source>
</evidence>